<evidence type="ECO:0000313" key="1">
    <source>
        <dbReference type="EnsemblPlants" id="KQL30917"/>
    </source>
</evidence>
<dbReference type="EMBL" id="AGNK02000491">
    <property type="status" value="NOT_ANNOTATED_CDS"/>
    <property type="molecule type" value="Genomic_DNA"/>
</dbReference>
<evidence type="ECO:0000313" key="2">
    <source>
        <dbReference type="Proteomes" id="UP000004995"/>
    </source>
</evidence>
<proteinExistence type="predicted"/>
<sequence length="88" mass="9975">MATKNQRPTGEMLISTQSPRNSHLALKSIHYQKGCIELYPSTAQDLVSDLALYAMKKQLNRKMQSMQQLKSIVRCCQILAEDFEATSI</sequence>
<organism evidence="1 2">
    <name type="scientific">Setaria italica</name>
    <name type="common">Foxtail millet</name>
    <name type="synonym">Panicum italicum</name>
    <dbReference type="NCBI Taxonomy" id="4555"/>
    <lineage>
        <taxon>Eukaryota</taxon>
        <taxon>Viridiplantae</taxon>
        <taxon>Streptophyta</taxon>
        <taxon>Embryophyta</taxon>
        <taxon>Tracheophyta</taxon>
        <taxon>Spermatophyta</taxon>
        <taxon>Magnoliopsida</taxon>
        <taxon>Liliopsida</taxon>
        <taxon>Poales</taxon>
        <taxon>Poaceae</taxon>
        <taxon>PACMAD clade</taxon>
        <taxon>Panicoideae</taxon>
        <taxon>Panicodae</taxon>
        <taxon>Paniceae</taxon>
        <taxon>Cenchrinae</taxon>
        <taxon>Setaria</taxon>
    </lineage>
</organism>
<dbReference type="HOGENOM" id="CLU_2473230_0_0_1"/>
<dbReference type="Gramene" id="KQL30917">
    <property type="protein sequence ID" value="KQL30917"/>
    <property type="gene ID" value="SETIT_019691mg"/>
</dbReference>
<reference evidence="2" key="1">
    <citation type="journal article" date="2012" name="Nat. Biotechnol.">
        <title>Reference genome sequence of the model plant Setaria.</title>
        <authorList>
            <person name="Bennetzen J.L."/>
            <person name="Schmutz J."/>
            <person name="Wang H."/>
            <person name="Percifield R."/>
            <person name="Hawkins J."/>
            <person name="Pontaroli A.C."/>
            <person name="Estep M."/>
            <person name="Feng L."/>
            <person name="Vaughn J.N."/>
            <person name="Grimwood J."/>
            <person name="Jenkins J."/>
            <person name="Barry K."/>
            <person name="Lindquist E."/>
            <person name="Hellsten U."/>
            <person name="Deshpande S."/>
            <person name="Wang X."/>
            <person name="Wu X."/>
            <person name="Mitros T."/>
            <person name="Triplett J."/>
            <person name="Yang X."/>
            <person name="Ye C.Y."/>
            <person name="Mauro-Herrera M."/>
            <person name="Wang L."/>
            <person name="Li P."/>
            <person name="Sharma M."/>
            <person name="Sharma R."/>
            <person name="Ronald P.C."/>
            <person name="Panaud O."/>
            <person name="Kellogg E.A."/>
            <person name="Brutnell T.P."/>
            <person name="Doust A.N."/>
            <person name="Tuskan G.A."/>
            <person name="Rokhsar D."/>
            <person name="Devos K.M."/>
        </authorList>
    </citation>
    <scope>NUCLEOTIDE SEQUENCE [LARGE SCALE GENOMIC DNA]</scope>
    <source>
        <strain evidence="2">cv. Yugu1</strain>
    </source>
</reference>
<dbReference type="Proteomes" id="UP000004995">
    <property type="component" value="Unassembled WGS sequence"/>
</dbReference>
<dbReference type="InParanoid" id="K3YZI2"/>
<protein>
    <submittedName>
        <fullName evidence="1">Uncharacterized protein</fullName>
    </submittedName>
</protein>
<name>K3YZI2_SETIT</name>
<dbReference type="AlphaFoldDB" id="K3YZI2"/>
<reference evidence="1" key="2">
    <citation type="submission" date="2018-08" db="UniProtKB">
        <authorList>
            <consortium name="EnsemblPlants"/>
        </authorList>
    </citation>
    <scope>IDENTIFICATION</scope>
    <source>
        <strain evidence="1">Yugu1</strain>
    </source>
</reference>
<dbReference type="EnsemblPlants" id="KQL30917">
    <property type="protein sequence ID" value="KQL30917"/>
    <property type="gene ID" value="SETIT_019691mg"/>
</dbReference>
<keyword evidence="2" id="KW-1185">Reference proteome</keyword>
<accession>K3YZI2</accession>